<dbReference type="PANTHER" id="PTHR31635:SF196">
    <property type="entry name" value="REVERSE TRANSCRIPTASE DOMAIN-CONTAINING PROTEIN-RELATED"/>
    <property type="match status" value="1"/>
</dbReference>
<gene>
    <name evidence="2" type="ORF">R1sor_024420</name>
</gene>
<evidence type="ECO:0000313" key="2">
    <source>
        <dbReference type="EMBL" id="KAL3681464.1"/>
    </source>
</evidence>
<accession>A0ABD3GSW4</accession>
<feature type="domain" description="Reverse transcriptase" evidence="1">
    <location>
        <begin position="480"/>
        <end position="622"/>
    </location>
</feature>
<dbReference type="InterPro" id="IPR036691">
    <property type="entry name" value="Endo/exonu/phosph_ase_sf"/>
</dbReference>
<dbReference type="SUPFAM" id="SSF56219">
    <property type="entry name" value="DNase I-like"/>
    <property type="match status" value="1"/>
</dbReference>
<dbReference type="InterPro" id="IPR000477">
    <property type="entry name" value="RT_dom"/>
</dbReference>
<proteinExistence type="predicted"/>
<dbReference type="Pfam" id="PF00078">
    <property type="entry name" value="RVT_1"/>
    <property type="match status" value="1"/>
</dbReference>
<evidence type="ECO:0000259" key="1">
    <source>
        <dbReference type="Pfam" id="PF00078"/>
    </source>
</evidence>
<sequence>MTGGREVQKTFDSILPGASVIEDRKEDGTIDTVLLLDRKLNIIDRGCSGRGYAVWATFNTAVGIVGVIGVHSPRLRLEKEWLWGWVQQLVMEGQWLLIGDMNMVEYSRDTIGPSPILKGRELRKWTLCANAGDLSDIWLEAVQTRGPWFTRQAMHGNRLDQARLDRCYITKRGDWIFQMEEMLHDGSSSLADHVPIRISLILEGETRTVSKKSYFKMDGSLLKNEGIRREVERTWSAHPDWANDDRKRWGLALARTRKILLAHKRTQTRGEMDAEEISKRLALARLQVQVNDSTSNRREFEEALMAARRREQADMRICRVKCRIKWLADGDAPSKYFFACLKAKTKREELTSIKLDSGEVLVDEDRILQLIEDTYGNLYTAEEEGSEALEKRREILQLVDKRLTAAQNRKLEDTPTEELIEEIVKTLPHEKSPGFDGVTSEVLVEGWDFMRGDCFKMVRKDTLSALGMSADNVRRIQGLVTGGAAQVHVNGRFTRRFEVTRGVRQGCPVAPLLFAMVTQPLMRLLREEEARGRLMGVNYGGQTTLLHQIYADDTGVNLTMEESQFNRLKATIQVFEEISGARLNLAKSLIMPISPEIILDWVRTTGCDIAGPGKSFLYLGVTTCNPIDEAVIAKAITQKMLKRLAHWSNRFLSWPAKIILLKQVLAATPLYQLLSVGLEQKGLEALESLCRQFLWGWVDQDHPRASMVAWERITQHK</sequence>
<dbReference type="AlphaFoldDB" id="A0ABD3GSW4"/>
<dbReference type="Proteomes" id="UP001633002">
    <property type="component" value="Unassembled WGS sequence"/>
</dbReference>
<keyword evidence="3" id="KW-1185">Reference proteome</keyword>
<dbReference type="PANTHER" id="PTHR31635">
    <property type="entry name" value="REVERSE TRANSCRIPTASE DOMAIN-CONTAINING PROTEIN-RELATED"/>
    <property type="match status" value="1"/>
</dbReference>
<reference evidence="2 3" key="1">
    <citation type="submission" date="2024-09" db="EMBL/GenBank/DDBJ databases">
        <title>Chromosome-scale assembly of Riccia sorocarpa.</title>
        <authorList>
            <person name="Paukszto L."/>
        </authorList>
    </citation>
    <scope>NUCLEOTIDE SEQUENCE [LARGE SCALE GENOMIC DNA]</scope>
    <source>
        <strain evidence="2">LP-2024</strain>
        <tissue evidence="2">Aerial parts of the thallus</tissue>
    </source>
</reference>
<comment type="caution">
    <text evidence="2">The sequence shown here is derived from an EMBL/GenBank/DDBJ whole genome shotgun (WGS) entry which is preliminary data.</text>
</comment>
<evidence type="ECO:0000313" key="3">
    <source>
        <dbReference type="Proteomes" id="UP001633002"/>
    </source>
</evidence>
<name>A0ABD3GSW4_9MARC</name>
<protein>
    <recommendedName>
        <fullName evidence="1">Reverse transcriptase domain-containing protein</fullName>
    </recommendedName>
</protein>
<dbReference type="Gene3D" id="3.60.10.10">
    <property type="entry name" value="Endonuclease/exonuclease/phosphatase"/>
    <property type="match status" value="1"/>
</dbReference>
<organism evidence="2 3">
    <name type="scientific">Riccia sorocarpa</name>
    <dbReference type="NCBI Taxonomy" id="122646"/>
    <lineage>
        <taxon>Eukaryota</taxon>
        <taxon>Viridiplantae</taxon>
        <taxon>Streptophyta</taxon>
        <taxon>Embryophyta</taxon>
        <taxon>Marchantiophyta</taxon>
        <taxon>Marchantiopsida</taxon>
        <taxon>Marchantiidae</taxon>
        <taxon>Marchantiales</taxon>
        <taxon>Ricciaceae</taxon>
        <taxon>Riccia</taxon>
    </lineage>
</organism>
<dbReference type="EMBL" id="JBJQOH010000007">
    <property type="protein sequence ID" value="KAL3681464.1"/>
    <property type="molecule type" value="Genomic_DNA"/>
</dbReference>